<reference evidence="1 2" key="1">
    <citation type="submission" date="2019-07" db="EMBL/GenBank/DDBJ databases">
        <title>Whole genome shotgun sequence of Thiobacillus plumbophilus NBRC 107929.</title>
        <authorList>
            <person name="Hosoyama A."/>
            <person name="Uohara A."/>
            <person name="Ohji S."/>
            <person name="Ichikawa N."/>
        </authorList>
    </citation>
    <scope>NUCLEOTIDE SEQUENCE [LARGE SCALE GENOMIC DNA]</scope>
    <source>
        <strain evidence="1 2">NBRC 107929</strain>
    </source>
</reference>
<gene>
    <name evidence="1" type="ORF">TPL01_28360</name>
</gene>
<accession>A0A512LB44</accession>
<comment type="caution">
    <text evidence="1">The sequence shown here is derived from an EMBL/GenBank/DDBJ whole genome shotgun (WGS) entry which is preliminary data.</text>
</comment>
<dbReference type="EMBL" id="BKAD01000035">
    <property type="protein sequence ID" value="GEP31698.1"/>
    <property type="molecule type" value="Genomic_DNA"/>
</dbReference>
<protein>
    <submittedName>
        <fullName evidence="1">Uncharacterized protein</fullName>
    </submittedName>
</protein>
<dbReference type="AlphaFoldDB" id="A0A512LB44"/>
<organism evidence="1 2">
    <name type="scientific">Sulfuriferula plumbiphila</name>
    <dbReference type="NCBI Taxonomy" id="171865"/>
    <lineage>
        <taxon>Bacteria</taxon>
        <taxon>Pseudomonadati</taxon>
        <taxon>Pseudomonadota</taxon>
        <taxon>Betaproteobacteria</taxon>
        <taxon>Nitrosomonadales</taxon>
        <taxon>Sulfuricellaceae</taxon>
        <taxon>Sulfuriferula</taxon>
    </lineage>
</organism>
<dbReference type="Proteomes" id="UP000321337">
    <property type="component" value="Unassembled WGS sequence"/>
</dbReference>
<keyword evidence="2" id="KW-1185">Reference proteome</keyword>
<sequence length="71" mass="7842">MMIGGTLASISRWAPLFIMDRRLTYMPHRLKFIMGHHPLFIMIVDTANGMIRDTGAAVGIGAITNTTTIKP</sequence>
<name>A0A512LB44_9PROT</name>
<evidence type="ECO:0000313" key="1">
    <source>
        <dbReference type="EMBL" id="GEP31698.1"/>
    </source>
</evidence>
<evidence type="ECO:0000313" key="2">
    <source>
        <dbReference type="Proteomes" id="UP000321337"/>
    </source>
</evidence>
<proteinExistence type="predicted"/>